<evidence type="ECO:0000313" key="2">
    <source>
        <dbReference type="Proteomes" id="UP000030355"/>
    </source>
</evidence>
<gene>
    <name evidence="1" type="ORF">EU95_1344</name>
</gene>
<proteinExistence type="predicted"/>
<organism evidence="1 2">
    <name type="scientific">Prochlorococcus marinus str. MIT 9201</name>
    <dbReference type="NCBI Taxonomy" id="93057"/>
    <lineage>
        <taxon>Bacteria</taxon>
        <taxon>Bacillati</taxon>
        <taxon>Cyanobacteriota</taxon>
        <taxon>Cyanophyceae</taxon>
        <taxon>Synechococcales</taxon>
        <taxon>Prochlorococcaceae</taxon>
        <taxon>Prochlorococcus</taxon>
    </lineage>
</organism>
<dbReference type="AlphaFoldDB" id="A0A0A2A492"/>
<protein>
    <submittedName>
        <fullName evidence="1">Uncharacterized protein</fullName>
    </submittedName>
</protein>
<name>A0A0A2A492_PROMR</name>
<sequence length="75" mass="8590">MYFFSGFSIGIILIWPGVLNFEKRKCFFKIIKDGSDGKVSIGTILTLEPKSLLKIRNAENKYSKILLIGDQCFRE</sequence>
<accession>A0A0A2A492</accession>
<dbReference type="STRING" id="93057.EU95_1344"/>
<dbReference type="EMBL" id="JNAL01000014">
    <property type="protein sequence ID" value="KGF95651.1"/>
    <property type="molecule type" value="Genomic_DNA"/>
</dbReference>
<reference evidence="2" key="1">
    <citation type="journal article" date="2014" name="Sci. Data">
        <title>Genomes of diverse isolates of the marine cyanobacterium Prochlorococcus.</title>
        <authorList>
            <person name="Biller S."/>
            <person name="Berube P."/>
            <person name="Thompson J."/>
            <person name="Kelly L."/>
            <person name="Roggensack S."/>
            <person name="Awad L."/>
            <person name="Roache-Johnson K."/>
            <person name="Ding H."/>
            <person name="Giovannoni S.J."/>
            <person name="Moore L.R."/>
            <person name="Chisholm S.W."/>
        </authorList>
    </citation>
    <scope>NUCLEOTIDE SEQUENCE [LARGE SCALE GENOMIC DNA]</scope>
    <source>
        <strain evidence="2">MIT 9201</strain>
    </source>
</reference>
<evidence type="ECO:0000313" key="1">
    <source>
        <dbReference type="EMBL" id="KGF95651.1"/>
    </source>
</evidence>
<dbReference type="Proteomes" id="UP000030355">
    <property type="component" value="Unassembled WGS sequence"/>
</dbReference>
<comment type="caution">
    <text evidence="1">The sequence shown here is derived from an EMBL/GenBank/DDBJ whole genome shotgun (WGS) entry which is preliminary data.</text>
</comment>